<feature type="compositionally biased region" description="Polar residues" evidence="12">
    <location>
        <begin position="844"/>
        <end position="857"/>
    </location>
</feature>
<dbReference type="Pfam" id="PF13912">
    <property type="entry name" value="zf-C2H2_6"/>
    <property type="match status" value="2"/>
</dbReference>
<feature type="region of interest" description="Disordered" evidence="12">
    <location>
        <begin position="610"/>
        <end position="652"/>
    </location>
</feature>
<proteinExistence type="inferred from homology"/>
<dbReference type="EMBL" id="HG994581">
    <property type="protein sequence ID" value="CAF2867459.1"/>
    <property type="molecule type" value="Genomic_DNA"/>
</dbReference>
<reference evidence="14" key="1">
    <citation type="submission" date="2021-02" db="EMBL/GenBank/DDBJ databases">
        <authorList>
            <person name="Bekaert M."/>
        </authorList>
    </citation>
    <scope>NUCLEOTIDE SEQUENCE</scope>
    <source>
        <strain evidence="14">IoA-00</strain>
    </source>
</reference>
<keyword evidence="5" id="KW-0677">Repeat</keyword>
<organism evidence="14 15">
    <name type="scientific">Lepeophtheirus salmonis</name>
    <name type="common">Salmon louse</name>
    <name type="synonym">Caligus salmonis</name>
    <dbReference type="NCBI Taxonomy" id="72036"/>
    <lineage>
        <taxon>Eukaryota</taxon>
        <taxon>Metazoa</taxon>
        <taxon>Ecdysozoa</taxon>
        <taxon>Arthropoda</taxon>
        <taxon>Crustacea</taxon>
        <taxon>Multicrustacea</taxon>
        <taxon>Hexanauplia</taxon>
        <taxon>Copepoda</taxon>
        <taxon>Siphonostomatoida</taxon>
        <taxon>Caligidae</taxon>
        <taxon>Lepeophtheirus</taxon>
    </lineage>
</organism>
<evidence type="ECO:0000256" key="10">
    <source>
        <dbReference type="ARBA" id="ARBA00023163"/>
    </source>
</evidence>
<dbReference type="GO" id="GO:0008270">
    <property type="term" value="F:zinc ion binding"/>
    <property type="evidence" value="ECO:0007669"/>
    <property type="project" value="UniProtKB-KW"/>
</dbReference>
<feature type="compositionally biased region" description="Low complexity" evidence="12">
    <location>
        <begin position="466"/>
        <end position="487"/>
    </location>
</feature>
<feature type="compositionally biased region" description="Polar residues" evidence="12">
    <location>
        <begin position="377"/>
        <end position="390"/>
    </location>
</feature>
<keyword evidence="9" id="KW-0238">DNA-binding</keyword>
<feature type="compositionally biased region" description="Polar residues" evidence="12">
    <location>
        <begin position="865"/>
        <end position="880"/>
    </location>
</feature>
<evidence type="ECO:0000259" key="13">
    <source>
        <dbReference type="PROSITE" id="PS50157"/>
    </source>
</evidence>
<dbReference type="Proteomes" id="UP000675881">
    <property type="component" value="Chromosome 2"/>
</dbReference>
<dbReference type="GO" id="GO:0000981">
    <property type="term" value="F:DNA-binding transcription factor activity, RNA polymerase II-specific"/>
    <property type="evidence" value="ECO:0007669"/>
    <property type="project" value="TreeGrafter"/>
</dbReference>
<feature type="compositionally biased region" description="Low complexity" evidence="12">
    <location>
        <begin position="324"/>
        <end position="351"/>
    </location>
</feature>
<evidence type="ECO:0000256" key="3">
    <source>
        <dbReference type="ARBA" id="ARBA00022491"/>
    </source>
</evidence>
<evidence type="ECO:0000256" key="12">
    <source>
        <dbReference type="SAM" id="MobiDB-lite"/>
    </source>
</evidence>
<dbReference type="OrthoDB" id="5815793at2759"/>
<evidence type="ECO:0000313" key="14">
    <source>
        <dbReference type="EMBL" id="CAF2867459.1"/>
    </source>
</evidence>
<accession>A0A7R8H5P8</accession>
<dbReference type="PROSITE" id="PS00028">
    <property type="entry name" value="ZINC_FINGER_C2H2_1"/>
    <property type="match status" value="4"/>
</dbReference>
<name>A0A7R8H5P8_LEPSM</name>
<keyword evidence="8" id="KW-0805">Transcription regulation</keyword>
<dbReference type="SMART" id="SM00355">
    <property type="entry name" value="ZnF_C2H2"/>
    <property type="match status" value="5"/>
</dbReference>
<dbReference type="GO" id="GO:0003677">
    <property type="term" value="F:DNA binding"/>
    <property type="evidence" value="ECO:0007669"/>
    <property type="project" value="UniProtKB-KW"/>
</dbReference>
<evidence type="ECO:0000256" key="8">
    <source>
        <dbReference type="ARBA" id="ARBA00023015"/>
    </source>
</evidence>
<keyword evidence="7" id="KW-0862">Zinc</keyword>
<protein>
    <submittedName>
        <fullName evidence="14">Protein tiptop</fullName>
    </submittedName>
</protein>
<feature type="region of interest" description="Disordered" evidence="12">
    <location>
        <begin position="831"/>
        <end position="880"/>
    </location>
</feature>
<keyword evidence="4" id="KW-0479">Metal-binding</keyword>
<evidence type="ECO:0000256" key="7">
    <source>
        <dbReference type="ARBA" id="ARBA00022833"/>
    </source>
</evidence>
<feature type="region of interest" description="Disordered" evidence="12">
    <location>
        <begin position="74"/>
        <end position="147"/>
    </location>
</feature>
<evidence type="ECO:0000256" key="4">
    <source>
        <dbReference type="ARBA" id="ARBA00022723"/>
    </source>
</evidence>
<evidence type="ECO:0000256" key="5">
    <source>
        <dbReference type="ARBA" id="ARBA00022737"/>
    </source>
</evidence>
<dbReference type="InterPro" id="IPR041661">
    <property type="entry name" value="ZN622/Rei1/Reh1_Znf-C2H2"/>
</dbReference>
<dbReference type="InterPro" id="IPR013087">
    <property type="entry name" value="Znf_C2H2_type"/>
</dbReference>
<gene>
    <name evidence="14" type="ORF">LSAA_6425</name>
</gene>
<keyword evidence="15" id="KW-1185">Reference proteome</keyword>
<dbReference type="PROSITE" id="PS50157">
    <property type="entry name" value="ZINC_FINGER_C2H2_2"/>
    <property type="match status" value="2"/>
</dbReference>
<feature type="region of interest" description="Disordered" evidence="12">
    <location>
        <begin position="463"/>
        <end position="494"/>
    </location>
</feature>
<dbReference type="PANTHER" id="PTHR12487:SF7">
    <property type="entry name" value="PROTEIN TEASHIRT-RELATED"/>
    <property type="match status" value="1"/>
</dbReference>
<dbReference type="Gene3D" id="3.30.160.60">
    <property type="entry name" value="Classic Zinc Finger"/>
    <property type="match status" value="1"/>
</dbReference>
<feature type="compositionally biased region" description="Pro residues" evidence="12">
    <location>
        <begin position="358"/>
        <end position="369"/>
    </location>
</feature>
<feature type="domain" description="C2H2-type" evidence="13">
    <location>
        <begin position="298"/>
        <end position="327"/>
    </location>
</feature>
<feature type="domain" description="C2H2-type" evidence="13">
    <location>
        <begin position="770"/>
        <end position="798"/>
    </location>
</feature>
<dbReference type="Pfam" id="PF12756">
    <property type="entry name" value="zf-C2H2_2"/>
    <property type="match status" value="1"/>
</dbReference>
<keyword evidence="3" id="KW-0678">Repressor</keyword>
<evidence type="ECO:0000256" key="6">
    <source>
        <dbReference type="ARBA" id="ARBA00022771"/>
    </source>
</evidence>
<sequence>MSADNVVNICRGFGMCIDAIAKAEGSNIDRNIFTINNNNKRKRGTRDCGIILRLTMGRRKQFCPQKTGILEAFENTTKSKTEDDEESEADSNPHNKIKEEDEEEDEQSLFESPTISALHKRTLEGDEGEEKDQKDPSPNRLLSPFGVSQPHDFASTLLAAQQTLLNPAAFLSLNPSSLYAVQLAQLQAAQLLSQQPPLKRKLLEQEDSTSPLDLSGPSSKLGGVEQLHHHHVLSSHHALQDVMQIHAAAGLPSPPKRPSFESSSPLDKMTDMTKGKQRHSAWQSQWINRGEENAKDIFKCTWCKECFHSFQALTHHMKETKHFGGSLPPSSSPGPFKNTSSSPSLSSGPSSITALPQISPPKSNPPPNTNPSASSPLLDTNSSYEMNCSSGPKKRDILKEQLPIPRKLVRGQDVWLGKGEEQTRNILKCMWCGESFRSLEVMTKHMQETKHYTKVISQDQISSWKSNNQVSNGSSSSSVPPAVTSPSKDNKDQPMNSILSCKVCETSFQTLKDLSDHMIKNNHCINSPKSPLKNSSPPASVTSVSNNNNNFTFPPKEKRKKSLPVKKLLELERSYEKGTTMKFPCDKCGISFPFHLFAEHIRNCNGLVSRASSSPEQKRSESLSPPTIAPVLTNRMSSTRKSHDGGDSNILGSLEEMVSGNFKGLPRDDVVIPVIKEGQDEDIAVDEEEQVVLHHIKSSPSSVKSKENSHSNKNPLEALQMLCDKNEKQTQNFYGGGGGTPTGGNPHMLGSSSPTDSMVFPWSPSPEALFKCPFCETPFVSKGAYRNHLSKMHFVKDPSVMMMMDPASIMALAAGIPSGFFPPHHSGGGSGNVLGGLSGMQGPPVSTSPDFEENSTSKFEKYSQLAKQLSNQRKPLSSPA</sequence>
<evidence type="ECO:0000256" key="9">
    <source>
        <dbReference type="ARBA" id="ARBA00023125"/>
    </source>
</evidence>
<evidence type="ECO:0000256" key="2">
    <source>
        <dbReference type="ARBA" id="ARBA00022473"/>
    </source>
</evidence>
<dbReference type="AlphaFoldDB" id="A0A7R8H5P8"/>
<dbReference type="InterPro" id="IPR027008">
    <property type="entry name" value="Teashirt_fam"/>
</dbReference>
<feature type="region of interest" description="Disordered" evidence="12">
    <location>
        <begin position="526"/>
        <end position="559"/>
    </location>
</feature>
<evidence type="ECO:0000256" key="1">
    <source>
        <dbReference type="ARBA" id="ARBA00007158"/>
    </source>
</evidence>
<dbReference type="Pfam" id="PF13894">
    <property type="entry name" value="zf-C2H2_4"/>
    <property type="match status" value="1"/>
</dbReference>
<feature type="compositionally biased region" description="Low complexity" evidence="12">
    <location>
        <begin position="526"/>
        <end position="554"/>
    </location>
</feature>
<keyword evidence="2" id="KW-0217">Developmental protein</keyword>
<feature type="region of interest" description="Disordered" evidence="12">
    <location>
        <begin position="320"/>
        <end position="399"/>
    </location>
</feature>
<evidence type="ECO:0000256" key="11">
    <source>
        <dbReference type="ARBA" id="ARBA00023242"/>
    </source>
</evidence>
<keyword evidence="6" id="KW-0863">Zinc-finger</keyword>
<keyword evidence="11" id="KW-0539">Nucleus</keyword>
<dbReference type="PANTHER" id="PTHR12487">
    <property type="entry name" value="TEASHIRT-RELATED"/>
    <property type="match status" value="1"/>
</dbReference>
<dbReference type="GO" id="GO:0005634">
    <property type="term" value="C:nucleus"/>
    <property type="evidence" value="ECO:0007669"/>
    <property type="project" value="TreeGrafter"/>
</dbReference>
<keyword evidence="10" id="KW-0804">Transcription</keyword>
<comment type="similarity">
    <text evidence="1">Belongs to the teashirt C2H2-type zinc-finger protein family.</text>
</comment>
<evidence type="ECO:0000313" key="15">
    <source>
        <dbReference type="Proteomes" id="UP000675881"/>
    </source>
</evidence>
<feature type="region of interest" description="Disordered" evidence="12">
    <location>
        <begin position="249"/>
        <end position="274"/>
    </location>
</feature>